<dbReference type="Pfam" id="PF00013">
    <property type="entry name" value="KH_1"/>
    <property type="match status" value="1"/>
</dbReference>
<keyword evidence="2 5" id="KW-0255">Endonuclease</keyword>
<keyword evidence="9" id="KW-1185">Reference proteome</keyword>
<evidence type="ECO:0000313" key="9">
    <source>
        <dbReference type="Proteomes" id="UP000315389"/>
    </source>
</evidence>
<dbReference type="GO" id="GO:0004521">
    <property type="term" value="F:RNA endonuclease activity"/>
    <property type="evidence" value="ECO:0007669"/>
    <property type="project" value="UniProtKB-UniRule"/>
</dbReference>
<accession>A0A542ZWA6</accession>
<keyword evidence="5" id="KW-0472">Membrane</keyword>
<dbReference type="Gene3D" id="1.10.3210.10">
    <property type="entry name" value="Hypothetical protein af1432"/>
    <property type="match status" value="1"/>
</dbReference>
<dbReference type="PROSITE" id="PS51831">
    <property type="entry name" value="HD"/>
    <property type="match status" value="1"/>
</dbReference>
<dbReference type="GO" id="GO:0003723">
    <property type="term" value="F:RNA binding"/>
    <property type="evidence" value="ECO:0007669"/>
    <property type="project" value="UniProtKB-UniRule"/>
</dbReference>
<dbReference type="HAMAP" id="MF_00335">
    <property type="entry name" value="RNase_Y"/>
    <property type="match status" value="1"/>
</dbReference>
<evidence type="ECO:0000256" key="1">
    <source>
        <dbReference type="ARBA" id="ARBA00022722"/>
    </source>
</evidence>
<dbReference type="Proteomes" id="UP000315389">
    <property type="component" value="Unassembled WGS sequence"/>
</dbReference>
<name>A0A542ZWA6_RARFA</name>
<dbReference type="AlphaFoldDB" id="A0A542ZWA6"/>
<keyword evidence="4 5" id="KW-0694">RNA-binding</keyword>
<keyword evidence="5" id="KW-0812">Transmembrane</keyword>
<dbReference type="InterPro" id="IPR036612">
    <property type="entry name" value="KH_dom_type_1_sf"/>
</dbReference>
<keyword evidence="5" id="KW-1003">Cell membrane</keyword>
<comment type="caution">
    <text evidence="8">The sequence shown here is derived from an EMBL/GenBank/DDBJ whole genome shotgun (WGS) entry which is preliminary data.</text>
</comment>
<evidence type="ECO:0000259" key="7">
    <source>
        <dbReference type="PROSITE" id="PS51831"/>
    </source>
</evidence>
<comment type="function">
    <text evidence="5">Endoribonuclease that initiates mRNA decay.</text>
</comment>
<keyword evidence="5" id="KW-1133">Transmembrane helix</keyword>
<evidence type="ECO:0000256" key="3">
    <source>
        <dbReference type="ARBA" id="ARBA00022801"/>
    </source>
</evidence>
<evidence type="ECO:0000256" key="2">
    <source>
        <dbReference type="ARBA" id="ARBA00022759"/>
    </source>
</evidence>
<dbReference type="SUPFAM" id="SSF109604">
    <property type="entry name" value="HD-domain/PDEase-like"/>
    <property type="match status" value="1"/>
</dbReference>
<dbReference type="InterPro" id="IPR017705">
    <property type="entry name" value="Ribonuclease_Y"/>
</dbReference>
<evidence type="ECO:0000256" key="5">
    <source>
        <dbReference type="HAMAP-Rule" id="MF_00335"/>
    </source>
</evidence>
<dbReference type="EMBL" id="VFOS01000001">
    <property type="protein sequence ID" value="TQL64644.1"/>
    <property type="molecule type" value="Genomic_DNA"/>
</dbReference>
<gene>
    <name evidence="5" type="primary">rny</name>
    <name evidence="8" type="ORF">FB461_1153</name>
</gene>
<dbReference type="InterPro" id="IPR006674">
    <property type="entry name" value="HD_domain"/>
</dbReference>
<dbReference type="GO" id="GO:0005886">
    <property type="term" value="C:plasma membrane"/>
    <property type="evidence" value="ECO:0007669"/>
    <property type="project" value="UniProtKB-SubCell"/>
</dbReference>
<protein>
    <recommendedName>
        <fullName evidence="5">Ribonuclease Y</fullName>
        <shortName evidence="5">RNase Y</shortName>
        <ecNumber evidence="5">3.1.-.-</ecNumber>
    </recommendedName>
</protein>
<evidence type="ECO:0000256" key="4">
    <source>
        <dbReference type="ARBA" id="ARBA00022884"/>
    </source>
</evidence>
<dbReference type="Gene3D" id="3.30.310.210">
    <property type="match status" value="1"/>
</dbReference>
<feature type="coiled-coil region" evidence="6">
    <location>
        <begin position="46"/>
        <end position="104"/>
    </location>
</feature>
<dbReference type="EC" id="3.1.-.-" evidence="5"/>
<proteinExistence type="inferred from homology"/>
<dbReference type="InterPro" id="IPR003607">
    <property type="entry name" value="HD/PDEase_dom"/>
</dbReference>
<feature type="transmembrane region" description="Helical" evidence="5">
    <location>
        <begin position="6"/>
        <end position="27"/>
    </location>
</feature>
<dbReference type="SMART" id="SM00471">
    <property type="entry name" value="HDc"/>
    <property type="match status" value="1"/>
</dbReference>
<dbReference type="InterPro" id="IPR004088">
    <property type="entry name" value="KH_dom_type_1"/>
</dbReference>
<dbReference type="RefSeq" id="WP_142119728.1">
    <property type="nucleotide sequence ID" value="NZ_BAAASV010000001.1"/>
</dbReference>
<keyword evidence="6" id="KW-0175">Coiled coil</keyword>
<dbReference type="PANTHER" id="PTHR12826:SF15">
    <property type="entry name" value="RIBONUCLEASE Y"/>
    <property type="match status" value="1"/>
</dbReference>
<keyword evidence="3 5" id="KW-0378">Hydrolase</keyword>
<sequence length="504" mass="54519">MFGVLEWGYVLALLSACLIALILVLVARREAAAVRRQAKEDSRELRDHLRDRSAEIQSRQAQLRDEERDLVEERRALRKQRMRLLRREEALKEAQERLEALHLDGASRIEEELGRISGMNREAAKSALERRLADEARRSAAATIRAIQSEARSEAEDRAREIIVSAVERLAVSASSAAAVTTVALPSEEMRGRIIGKEGRNIRTFEATSGVDVLIEDSSSVVVLASFDPTRREIAEVAMSELVSDGRINPQRIEDALARAANEIESRTLQVGRQAAEQIGVHGLAEPIIEVLGKLRLRTSFGQSVLAHSLEVGQISAHLAEQLGADTDLARRGGLLHDIGKAFTGDIVGTHAAVGAEFLRDNGEDEVVASIVAAHHDEIPHETVESVIVQIADAISAARPGARRDEAAHVAQRLELLEKVAVKVPGVAKALSLAAGRELRVIVEPAAVSDDDVARIAAEVARQIELASSNSSLVTVTAIKELRAVATTGTAVEDDPIIGALTDH</sequence>
<evidence type="ECO:0000256" key="6">
    <source>
        <dbReference type="SAM" id="Coils"/>
    </source>
</evidence>
<dbReference type="GO" id="GO:0006402">
    <property type="term" value="P:mRNA catabolic process"/>
    <property type="evidence" value="ECO:0007669"/>
    <property type="project" value="UniProtKB-UniRule"/>
</dbReference>
<comment type="similarity">
    <text evidence="5">Belongs to the RNase Y family.</text>
</comment>
<organism evidence="8 9">
    <name type="scientific">Rarobacter faecitabidus</name>
    <dbReference type="NCBI Taxonomy" id="13243"/>
    <lineage>
        <taxon>Bacteria</taxon>
        <taxon>Bacillati</taxon>
        <taxon>Actinomycetota</taxon>
        <taxon>Actinomycetes</taxon>
        <taxon>Micrococcales</taxon>
        <taxon>Rarobacteraceae</taxon>
        <taxon>Rarobacter</taxon>
    </lineage>
</organism>
<dbReference type="Pfam" id="PF12072">
    <property type="entry name" value="RNase_Y_N"/>
    <property type="match status" value="1"/>
</dbReference>
<dbReference type="InterPro" id="IPR004087">
    <property type="entry name" value="KH_dom"/>
</dbReference>
<dbReference type="PROSITE" id="PS50084">
    <property type="entry name" value="KH_TYPE_1"/>
    <property type="match status" value="1"/>
</dbReference>
<dbReference type="PANTHER" id="PTHR12826">
    <property type="entry name" value="RIBONUCLEASE Y"/>
    <property type="match status" value="1"/>
</dbReference>
<comment type="subcellular location">
    <subcellularLocation>
        <location evidence="5">Cell membrane</location>
        <topology evidence="5">Single-pass membrane protein</topology>
    </subcellularLocation>
</comment>
<keyword evidence="1 5" id="KW-0540">Nuclease</keyword>
<evidence type="ECO:0000313" key="8">
    <source>
        <dbReference type="EMBL" id="TQL64644.1"/>
    </source>
</evidence>
<dbReference type="NCBIfam" id="TIGR00277">
    <property type="entry name" value="HDIG"/>
    <property type="match status" value="1"/>
</dbReference>
<dbReference type="InterPro" id="IPR022711">
    <property type="entry name" value="RNase_Y_N"/>
</dbReference>
<dbReference type="Pfam" id="PF01966">
    <property type="entry name" value="HD"/>
    <property type="match status" value="1"/>
</dbReference>
<dbReference type="OrthoDB" id="9803205at2"/>
<dbReference type="CDD" id="cd22431">
    <property type="entry name" value="KH-I_RNaseY"/>
    <property type="match status" value="1"/>
</dbReference>
<dbReference type="GO" id="GO:0016787">
    <property type="term" value="F:hydrolase activity"/>
    <property type="evidence" value="ECO:0007669"/>
    <property type="project" value="UniProtKB-KW"/>
</dbReference>
<feature type="domain" description="HD" evidence="7">
    <location>
        <begin position="305"/>
        <end position="398"/>
    </location>
</feature>
<reference evidence="8 9" key="1">
    <citation type="submission" date="2019-06" db="EMBL/GenBank/DDBJ databases">
        <title>Sequencing the genomes of 1000 actinobacteria strains.</title>
        <authorList>
            <person name="Klenk H.-P."/>
        </authorList>
    </citation>
    <scope>NUCLEOTIDE SEQUENCE [LARGE SCALE GENOMIC DNA]</scope>
    <source>
        <strain evidence="8 9">DSM 4813</strain>
    </source>
</reference>
<dbReference type="InterPro" id="IPR006675">
    <property type="entry name" value="HDIG_dom"/>
</dbReference>
<dbReference type="SUPFAM" id="SSF54791">
    <property type="entry name" value="Eukaryotic type KH-domain (KH-domain type I)"/>
    <property type="match status" value="1"/>
</dbReference>
<dbReference type="SMART" id="SM00322">
    <property type="entry name" value="KH"/>
    <property type="match status" value="1"/>
</dbReference>
<dbReference type="CDD" id="cd00077">
    <property type="entry name" value="HDc"/>
    <property type="match status" value="1"/>
</dbReference>